<name>E9EH17_METAQ</name>
<dbReference type="OrthoDB" id="9992527at2759"/>
<dbReference type="HOGENOM" id="CLU_1001451_0_0_1"/>
<dbReference type="PANTHER" id="PTHR45348:SF7">
    <property type="entry name" value="ZINC BINDING OXIDOREDUCTASE, PUTATIVE-RELATED"/>
    <property type="match status" value="1"/>
</dbReference>
<dbReference type="AlphaFoldDB" id="E9EH17"/>
<dbReference type="Gene3D" id="3.40.50.720">
    <property type="entry name" value="NAD(P)-binding Rossmann-like Domain"/>
    <property type="match status" value="1"/>
</dbReference>
<reference evidence="3 4" key="1">
    <citation type="journal article" date="2011" name="PLoS Genet.">
        <title>Genome sequencing and comparative transcriptomics of the model entomopathogenic fungi Metarhizium anisopliae and M. acridum.</title>
        <authorList>
            <person name="Gao Q."/>
            <person name="Jin K."/>
            <person name="Ying S.H."/>
            <person name="Zhang Y."/>
            <person name="Xiao G."/>
            <person name="Shang Y."/>
            <person name="Duan Z."/>
            <person name="Hu X."/>
            <person name="Xie X.Q."/>
            <person name="Zhou G."/>
            <person name="Peng G."/>
            <person name="Luo Z."/>
            <person name="Huang W."/>
            <person name="Wang B."/>
            <person name="Fang W."/>
            <person name="Wang S."/>
            <person name="Zhong Y."/>
            <person name="Ma L.J."/>
            <person name="St Leger R.J."/>
            <person name="Zhao G.P."/>
            <person name="Pei Y."/>
            <person name="Feng M.G."/>
            <person name="Xia Y."/>
            <person name="Wang C."/>
        </authorList>
    </citation>
    <scope>NUCLEOTIDE SEQUENCE [LARGE SCALE GENOMIC DNA]</scope>
    <source>
        <strain evidence="3 4">CQMa 102</strain>
    </source>
</reference>
<keyword evidence="4" id="KW-1185">Reference proteome</keyword>
<dbReference type="Proteomes" id="UP000002499">
    <property type="component" value="Unassembled WGS sequence"/>
</dbReference>
<keyword evidence="2" id="KW-0560">Oxidoreductase</keyword>
<dbReference type="PANTHER" id="PTHR45348">
    <property type="entry name" value="HYPOTHETICAL OXIDOREDUCTASE (EUROFUNG)"/>
    <property type="match status" value="1"/>
</dbReference>
<dbReference type="eggNOG" id="KOG1198">
    <property type="taxonomic scope" value="Eukaryota"/>
</dbReference>
<evidence type="ECO:0000313" key="3">
    <source>
        <dbReference type="EMBL" id="EFY84802.1"/>
    </source>
</evidence>
<gene>
    <name evidence="3" type="ORF">MAC_09165</name>
</gene>
<dbReference type="EMBL" id="GL698605">
    <property type="protein sequence ID" value="EFY84802.1"/>
    <property type="molecule type" value="Genomic_DNA"/>
</dbReference>
<organism evidence="4">
    <name type="scientific">Metarhizium acridum (strain CQMa 102)</name>
    <dbReference type="NCBI Taxonomy" id="655827"/>
    <lineage>
        <taxon>Eukaryota</taxon>
        <taxon>Fungi</taxon>
        <taxon>Dikarya</taxon>
        <taxon>Ascomycota</taxon>
        <taxon>Pezizomycotina</taxon>
        <taxon>Sordariomycetes</taxon>
        <taxon>Hypocreomycetidae</taxon>
        <taxon>Hypocreales</taxon>
        <taxon>Clavicipitaceae</taxon>
        <taxon>Metarhizium</taxon>
    </lineage>
</organism>
<dbReference type="InterPro" id="IPR011032">
    <property type="entry name" value="GroES-like_sf"/>
</dbReference>
<proteinExistence type="inferred from homology"/>
<dbReference type="GO" id="GO:0016651">
    <property type="term" value="F:oxidoreductase activity, acting on NAD(P)H"/>
    <property type="evidence" value="ECO:0007669"/>
    <property type="project" value="InterPro"/>
</dbReference>
<evidence type="ECO:0000256" key="1">
    <source>
        <dbReference type="ARBA" id="ARBA00008072"/>
    </source>
</evidence>
<dbReference type="InterPro" id="IPR047122">
    <property type="entry name" value="Trans-enoyl_RdTase-like"/>
</dbReference>
<sequence length="278" mass="29715">MKALVLTPKTRSTEVRDIPTPAPVSCITSKTAECKMERGLRVSSKELIQSTASSSDDGSGAFAEYVAAPYDLLWTVPESLSFEEASTVSMCGLFDRFGLPSPFSTGSTTTSDDPINVLVYGSSTCLGLLAAQLVHRVSENSGRRLRLIGVASSSKHEFPRAAPNLRPEGKYHVLRSASGGNFDTANLAIKPICGAVWEGLGVEICYGAGVFFPAKPEAREFAAKFFSFLDSGATSNEVKLHPNPIRRMPGGLERIAPDGFALLSGLCGSFDSKLQNRK</sequence>
<dbReference type="Gene3D" id="3.90.180.10">
    <property type="entry name" value="Medium-chain alcohol dehydrogenases, catalytic domain"/>
    <property type="match status" value="1"/>
</dbReference>
<comment type="similarity">
    <text evidence="1">Belongs to the zinc-containing alcohol dehydrogenase family.</text>
</comment>
<dbReference type="InParanoid" id="E9EH17"/>
<dbReference type="SUPFAM" id="SSF50129">
    <property type="entry name" value="GroES-like"/>
    <property type="match status" value="1"/>
</dbReference>
<accession>E9EH17</accession>
<protein>
    <submittedName>
        <fullName evidence="3">Zinc-binding oxidoreductase</fullName>
    </submittedName>
</protein>
<evidence type="ECO:0000256" key="2">
    <source>
        <dbReference type="ARBA" id="ARBA00023002"/>
    </source>
</evidence>
<evidence type="ECO:0000313" key="4">
    <source>
        <dbReference type="Proteomes" id="UP000002499"/>
    </source>
</evidence>